<dbReference type="PROSITE" id="PS50042">
    <property type="entry name" value="CNMP_BINDING_3"/>
    <property type="match status" value="1"/>
</dbReference>
<dbReference type="RefSeq" id="WP_109016817.1">
    <property type="nucleotide sequence ID" value="NZ_BDOQ01000019.1"/>
</dbReference>
<dbReference type="InterPro" id="IPR014710">
    <property type="entry name" value="RmlC-like_jellyroll"/>
</dbReference>
<sequence>MAVAIEVLSQLEPLRRLSPGRLKEMAGLCFAEHVSKDIDPFRMNVVQAAQSLYLIKGNLALNLADGRSEVLQGGSEQARHPVGHGAQLKNTVALTDIDIVRVDTDLLDIMMTWDQLADYEQSAAQAEPAAPIKPAPNAGNWMKHTGVFSAGNLQSGIFSRLPPANIDEMFRRMSSIQAHAGQTIINQGAEGDYYYLIESGTARVTRETAPGQQPLLLAELKAGDAFGEEALVSDNKRNATVTMITSGVLMRLSKRDFAELLKLPLVQTVSMAAAETMVKRGAIWIDVRFPSEYTHHHLPGAINTPLHDIRDALKNLDRHREYITYCQSGRRSSAAAFIMAQHGFDVRVLENLPKSQLD</sequence>
<keyword evidence="4" id="KW-1185">Reference proteome</keyword>
<gene>
    <name evidence="3" type="ORF">NMK_3286</name>
</gene>
<dbReference type="CDD" id="cd00158">
    <property type="entry name" value="RHOD"/>
    <property type="match status" value="1"/>
</dbReference>
<dbReference type="PANTHER" id="PTHR43031">
    <property type="entry name" value="FAD-DEPENDENT OXIDOREDUCTASE"/>
    <property type="match status" value="1"/>
</dbReference>
<dbReference type="Proteomes" id="UP000245081">
    <property type="component" value="Unassembled WGS sequence"/>
</dbReference>
<proteinExistence type="predicted"/>
<dbReference type="InterPro" id="IPR000595">
    <property type="entry name" value="cNMP-bd_dom"/>
</dbReference>
<dbReference type="PANTHER" id="PTHR43031:SF1">
    <property type="entry name" value="PYRIDINE NUCLEOTIDE-DISULPHIDE OXIDOREDUCTASE"/>
    <property type="match status" value="1"/>
</dbReference>
<protein>
    <submittedName>
        <fullName evidence="3">Sulfurtransferase</fullName>
    </submittedName>
</protein>
<dbReference type="AlphaFoldDB" id="A0A2R5FCD5"/>
<accession>A0A2R5FCD5</accession>
<dbReference type="Gene3D" id="3.40.250.10">
    <property type="entry name" value="Rhodanese-like domain"/>
    <property type="match status" value="1"/>
</dbReference>
<dbReference type="InterPro" id="IPR036873">
    <property type="entry name" value="Rhodanese-like_dom_sf"/>
</dbReference>
<dbReference type="InterPro" id="IPR001763">
    <property type="entry name" value="Rhodanese-like_dom"/>
</dbReference>
<evidence type="ECO:0000259" key="2">
    <source>
        <dbReference type="PROSITE" id="PS50206"/>
    </source>
</evidence>
<dbReference type="Pfam" id="PF00027">
    <property type="entry name" value="cNMP_binding"/>
    <property type="match status" value="1"/>
</dbReference>
<dbReference type="SMART" id="SM00100">
    <property type="entry name" value="cNMP"/>
    <property type="match status" value="1"/>
</dbReference>
<dbReference type="SMART" id="SM00450">
    <property type="entry name" value="RHOD"/>
    <property type="match status" value="1"/>
</dbReference>
<feature type="domain" description="Cyclic nucleotide-binding" evidence="1">
    <location>
        <begin position="157"/>
        <end position="261"/>
    </location>
</feature>
<dbReference type="InterPro" id="IPR050229">
    <property type="entry name" value="GlpE_sulfurtransferase"/>
</dbReference>
<dbReference type="EMBL" id="BDOQ01000019">
    <property type="protein sequence ID" value="GBG15675.1"/>
    <property type="molecule type" value="Genomic_DNA"/>
</dbReference>
<dbReference type="Gene3D" id="2.60.120.10">
    <property type="entry name" value="Jelly Rolls"/>
    <property type="match status" value="1"/>
</dbReference>
<evidence type="ECO:0000313" key="4">
    <source>
        <dbReference type="Proteomes" id="UP000245081"/>
    </source>
</evidence>
<evidence type="ECO:0000313" key="3">
    <source>
        <dbReference type="EMBL" id="GBG15675.1"/>
    </source>
</evidence>
<dbReference type="OrthoDB" id="9814704at2"/>
<reference evidence="3 4" key="1">
    <citation type="journal article" date="2018" name="Environ. Microbiol.">
        <title>Isolation and genomic characterization of Novimethylophilus kurashikiensis gen. nov. sp. nov., a new lanthanide-dependent methylotrophic species of Methylophilaceae.</title>
        <authorList>
            <person name="Lv H."/>
            <person name="Sahin N."/>
            <person name="Tani A."/>
        </authorList>
    </citation>
    <scope>NUCLEOTIDE SEQUENCE [LARGE SCALE GENOMIC DNA]</scope>
    <source>
        <strain evidence="3 4">La2-4</strain>
    </source>
</reference>
<dbReference type="PROSITE" id="PS50206">
    <property type="entry name" value="RHODANESE_3"/>
    <property type="match status" value="1"/>
</dbReference>
<dbReference type="InterPro" id="IPR018490">
    <property type="entry name" value="cNMP-bd_dom_sf"/>
</dbReference>
<dbReference type="InterPro" id="IPR018488">
    <property type="entry name" value="cNMP-bd_CS"/>
</dbReference>
<dbReference type="SUPFAM" id="SSF52821">
    <property type="entry name" value="Rhodanese/Cell cycle control phosphatase"/>
    <property type="match status" value="1"/>
</dbReference>
<comment type="caution">
    <text evidence="3">The sequence shown here is derived from an EMBL/GenBank/DDBJ whole genome shotgun (WGS) entry which is preliminary data.</text>
</comment>
<evidence type="ECO:0000259" key="1">
    <source>
        <dbReference type="PROSITE" id="PS50042"/>
    </source>
</evidence>
<organism evidence="3 4">
    <name type="scientific">Novimethylophilus kurashikiensis</name>
    <dbReference type="NCBI Taxonomy" id="1825523"/>
    <lineage>
        <taxon>Bacteria</taxon>
        <taxon>Pseudomonadati</taxon>
        <taxon>Pseudomonadota</taxon>
        <taxon>Betaproteobacteria</taxon>
        <taxon>Nitrosomonadales</taxon>
        <taxon>Methylophilaceae</taxon>
        <taxon>Novimethylophilus</taxon>
    </lineage>
</organism>
<keyword evidence="3" id="KW-0808">Transferase</keyword>
<dbReference type="CDD" id="cd00038">
    <property type="entry name" value="CAP_ED"/>
    <property type="match status" value="1"/>
</dbReference>
<dbReference type="PROSITE" id="PS00888">
    <property type="entry name" value="CNMP_BINDING_1"/>
    <property type="match status" value="1"/>
</dbReference>
<dbReference type="PRINTS" id="PR00103">
    <property type="entry name" value="CAMPKINASE"/>
</dbReference>
<dbReference type="Pfam" id="PF00581">
    <property type="entry name" value="Rhodanese"/>
    <property type="match status" value="1"/>
</dbReference>
<feature type="domain" description="Rhodanese" evidence="2">
    <location>
        <begin position="278"/>
        <end position="356"/>
    </location>
</feature>
<dbReference type="SUPFAM" id="SSF51206">
    <property type="entry name" value="cAMP-binding domain-like"/>
    <property type="match status" value="1"/>
</dbReference>
<name>A0A2R5FCD5_9PROT</name>
<dbReference type="GO" id="GO:0016740">
    <property type="term" value="F:transferase activity"/>
    <property type="evidence" value="ECO:0007669"/>
    <property type="project" value="UniProtKB-KW"/>
</dbReference>